<feature type="compositionally biased region" description="Pro residues" evidence="3">
    <location>
        <begin position="292"/>
        <end position="303"/>
    </location>
</feature>
<feature type="compositionally biased region" description="Pro residues" evidence="3">
    <location>
        <begin position="319"/>
        <end position="335"/>
    </location>
</feature>
<feature type="compositionally biased region" description="Basic and acidic residues" evidence="3">
    <location>
        <begin position="13"/>
        <end position="29"/>
    </location>
</feature>
<feature type="coiled-coil region" evidence="2">
    <location>
        <begin position="455"/>
        <end position="482"/>
    </location>
</feature>
<sequence length="621" mass="69264">MIPPRRTRNHRSPKPDDSAEEITNHRRSESATQHQRNHCIPETCCFLFRTAFEVVSLQRVFSPATAVYGGFFKIMSRTSATSTTPSRVRAANSHYSVISRTRAQDDSSKPKSSGHDPVKNRRSSLLKRANSREEDTAVLAPQRARSVNRPAVVEQFGCPRRQISRKSDEAAMTAAAAAAAAAEEDEKRKKMEEKLVVNEALVKDLQAQVLSLKTELEEARNSNAELELKNKKLSQDLVSAEAKISSLSSNDKPAKEHQNTRFKDIQRLIASKLEQSKVKKEVVVESSSRSSPPSPSPSRPPFPKFLVSPAKRDEASSPIAPPTPPPPPPPPPPRPLAKAARAQKSPPVSQLFQLLKKQDNTRDLSPSVNGNKSQVNSAHNSIVGEIQNRSAHLIAIKADIETKGDFINDLIQKVLTTCFSDMEDVVKFVDWLDNELATLADERAVLKHFKWPERKADALQEAAVEYRELKKLEKELSSYSDDPSIHYGVALKKMVNLLDKSEQGVRKLVRLRGSSMRSYQDFKIPVEWMLDSGMISKIKRASIKLAKTYMNRVANELESSRNMDRESTQEALLLQGVRFAYRTHQFAGGLDPETLCALEEIKQRVPGHLRLARGNLAGAPS</sequence>
<dbReference type="PANTHER" id="PTHR31342:SF43">
    <property type="entry name" value="F11A17.16"/>
    <property type="match status" value="1"/>
</dbReference>
<organism evidence="4 5">
    <name type="scientific">Brassica napus</name>
    <name type="common">Rape</name>
    <dbReference type="NCBI Taxonomy" id="3708"/>
    <lineage>
        <taxon>Eukaryota</taxon>
        <taxon>Viridiplantae</taxon>
        <taxon>Streptophyta</taxon>
        <taxon>Embryophyta</taxon>
        <taxon>Tracheophyta</taxon>
        <taxon>Spermatophyta</taxon>
        <taxon>Magnoliopsida</taxon>
        <taxon>eudicotyledons</taxon>
        <taxon>Gunneridae</taxon>
        <taxon>Pentapetalae</taxon>
        <taxon>rosids</taxon>
        <taxon>malvids</taxon>
        <taxon>Brassicales</taxon>
        <taxon>Brassicaceae</taxon>
        <taxon>Brassiceae</taxon>
        <taxon>Brassica</taxon>
    </lineage>
</organism>
<evidence type="ECO:0000256" key="2">
    <source>
        <dbReference type="SAM" id="Coils"/>
    </source>
</evidence>
<feature type="compositionally biased region" description="Low complexity" evidence="3">
    <location>
        <begin position="79"/>
        <end position="91"/>
    </location>
</feature>
<evidence type="ECO:0000256" key="3">
    <source>
        <dbReference type="SAM" id="MobiDB-lite"/>
    </source>
</evidence>
<protein>
    <recommendedName>
        <fullName evidence="6">Protein CHUP1, chloroplastic</fullName>
    </recommendedName>
</protein>
<evidence type="ECO:0000256" key="1">
    <source>
        <dbReference type="ARBA" id="ARBA00023054"/>
    </source>
</evidence>
<evidence type="ECO:0000313" key="4">
    <source>
        <dbReference type="EMBL" id="KAH0920949.1"/>
    </source>
</evidence>
<evidence type="ECO:0000313" key="5">
    <source>
        <dbReference type="Proteomes" id="UP000824890"/>
    </source>
</evidence>
<dbReference type="SUPFAM" id="SSF101447">
    <property type="entry name" value="Formin homology 2 domain (FH2 domain)"/>
    <property type="match status" value="1"/>
</dbReference>
<dbReference type="InterPro" id="IPR040265">
    <property type="entry name" value="CHUP1/IPGA1-like"/>
</dbReference>
<keyword evidence="1 2" id="KW-0175">Coiled coil</keyword>
<feature type="region of interest" description="Disordered" evidence="3">
    <location>
        <begin position="79"/>
        <end position="139"/>
    </location>
</feature>
<feature type="compositionally biased region" description="Basic residues" evidence="3">
    <location>
        <begin position="1"/>
        <end position="12"/>
    </location>
</feature>
<reference evidence="4 5" key="1">
    <citation type="submission" date="2021-05" db="EMBL/GenBank/DDBJ databases">
        <title>Genome Assembly of Synthetic Allotetraploid Brassica napus Reveals Homoeologous Exchanges between Subgenomes.</title>
        <authorList>
            <person name="Davis J.T."/>
        </authorList>
    </citation>
    <scope>NUCLEOTIDE SEQUENCE [LARGE SCALE GENOMIC DNA]</scope>
    <source>
        <strain evidence="5">cv. Da-Ae</strain>
        <tissue evidence="4">Seedling</tissue>
    </source>
</reference>
<feature type="coiled-coil region" evidence="2">
    <location>
        <begin position="174"/>
        <end position="250"/>
    </location>
</feature>
<gene>
    <name evidence="4" type="ORF">HID58_020967</name>
</gene>
<feature type="compositionally biased region" description="Basic and acidic residues" evidence="3">
    <location>
        <begin position="102"/>
        <end position="119"/>
    </location>
</feature>
<dbReference type="Proteomes" id="UP000824890">
    <property type="component" value="Unassembled WGS sequence"/>
</dbReference>
<keyword evidence="5" id="KW-1185">Reference proteome</keyword>
<feature type="region of interest" description="Disordered" evidence="3">
    <location>
        <begin position="1"/>
        <end position="35"/>
    </location>
</feature>
<name>A0ABQ8CV50_BRANA</name>
<accession>A0ABQ8CV50</accession>
<proteinExistence type="predicted"/>
<dbReference type="PANTHER" id="PTHR31342">
    <property type="entry name" value="PROTEIN CHUP1, CHLOROPLASTIC"/>
    <property type="match status" value="1"/>
</dbReference>
<comment type="caution">
    <text evidence="4">The sequence shown here is derived from an EMBL/GenBank/DDBJ whole genome shotgun (WGS) entry which is preliminary data.</text>
</comment>
<feature type="region of interest" description="Disordered" evidence="3">
    <location>
        <begin position="283"/>
        <end position="343"/>
    </location>
</feature>
<dbReference type="EMBL" id="JAGKQM010000006">
    <property type="protein sequence ID" value="KAH0920949.1"/>
    <property type="molecule type" value="Genomic_DNA"/>
</dbReference>
<evidence type="ECO:0008006" key="6">
    <source>
        <dbReference type="Google" id="ProtNLM"/>
    </source>
</evidence>